<accession>A0A835UD28</accession>
<evidence type="ECO:0000256" key="3">
    <source>
        <dbReference type="PROSITE-ProRule" id="PRU01191"/>
    </source>
</evidence>
<evidence type="ECO:0000313" key="5">
    <source>
        <dbReference type="Proteomes" id="UP000636800"/>
    </source>
</evidence>
<evidence type="ECO:0000313" key="4">
    <source>
        <dbReference type="EMBL" id="KAG0458514.1"/>
    </source>
</evidence>
<dbReference type="EMBL" id="JADCNL010000012">
    <property type="protein sequence ID" value="KAG0458514.1"/>
    <property type="molecule type" value="Genomic_DNA"/>
</dbReference>
<gene>
    <name evidence="4" type="ORF">HPP92_023671</name>
</gene>
<organism evidence="4 5">
    <name type="scientific">Vanilla planifolia</name>
    <name type="common">Vanilla</name>
    <dbReference type="NCBI Taxonomy" id="51239"/>
    <lineage>
        <taxon>Eukaryota</taxon>
        <taxon>Viridiplantae</taxon>
        <taxon>Streptophyta</taxon>
        <taxon>Embryophyta</taxon>
        <taxon>Tracheophyta</taxon>
        <taxon>Spermatophyta</taxon>
        <taxon>Magnoliopsida</taxon>
        <taxon>Liliopsida</taxon>
        <taxon>Asparagales</taxon>
        <taxon>Orchidaceae</taxon>
        <taxon>Vanilloideae</taxon>
        <taxon>Vanilleae</taxon>
        <taxon>Vanilla</taxon>
    </lineage>
</organism>
<keyword evidence="5" id="KW-1185">Reference proteome</keyword>
<sequence>MEFRVVPSSPEDGFELLVEQLRLMHQLVGGHEGEVLVINCHMMGHCIPEETAANSQRGTFLKAVRSLEPSLVVLVDEEADFTGCTVVDRLRAVFNYLWIPFDTIDTFLPAGSEQRKKYEAAVCWKIENVIAMEGVQRVERLEPRNRWGQRMRTAGFQGIGFGDDTSAEVKTMLDEHSAGWGLKKDENDLVLTWKGHDVVFATAWVPSS</sequence>
<proteinExistence type="inferred from homology"/>
<keyword evidence="1" id="KW-0805">Transcription regulation</keyword>
<dbReference type="PROSITE" id="PS50985">
    <property type="entry name" value="GRAS"/>
    <property type="match status" value="1"/>
</dbReference>
<keyword evidence="2" id="KW-0804">Transcription</keyword>
<comment type="caution">
    <text evidence="3">Lacks conserved residue(s) required for the propagation of feature annotation.</text>
</comment>
<dbReference type="AlphaFoldDB" id="A0A835UD28"/>
<name>A0A835UD28_VANPL</name>
<dbReference type="OrthoDB" id="1927254at2759"/>
<comment type="similarity">
    <text evidence="3">Belongs to the GRAS family.</text>
</comment>
<dbReference type="InterPro" id="IPR005202">
    <property type="entry name" value="TF_GRAS"/>
</dbReference>
<dbReference type="Proteomes" id="UP000636800">
    <property type="component" value="Chromosome 12"/>
</dbReference>
<protein>
    <submittedName>
        <fullName evidence="4">Uncharacterized protein</fullName>
    </submittedName>
</protein>
<evidence type="ECO:0000256" key="2">
    <source>
        <dbReference type="ARBA" id="ARBA00023163"/>
    </source>
</evidence>
<dbReference type="Pfam" id="PF03514">
    <property type="entry name" value="GRAS"/>
    <property type="match status" value="1"/>
</dbReference>
<dbReference type="PANTHER" id="PTHR31636">
    <property type="entry name" value="OSJNBA0084A10.13 PROTEIN-RELATED"/>
    <property type="match status" value="1"/>
</dbReference>
<comment type="caution">
    <text evidence="4">The sequence shown here is derived from an EMBL/GenBank/DDBJ whole genome shotgun (WGS) entry which is preliminary data.</text>
</comment>
<feature type="region of interest" description="SAW" evidence="3">
    <location>
        <begin position="131"/>
        <end position="205"/>
    </location>
</feature>
<evidence type="ECO:0000256" key="1">
    <source>
        <dbReference type="ARBA" id="ARBA00023015"/>
    </source>
</evidence>
<reference evidence="4 5" key="1">
    <citation type="journal article" date="2020" name="Nat. Food">
        <title>A phased Vanilla planifolia genome enables genetic improvement of flavour and production.</title>
        <authorList>
            <person name="Hasing T."/>
            <person name="Tang H."/>
            <person name="Brym M."/>
            <person name="Khazi F."/>
            <person name="Huang T."/>
            <person name="Chambers A.H."/>
        </authorList>
    </citation>
    <scope>NUCLEOTIDE SEQUENCE [LARGE SCALE GENOMIC DNA]</scope>
    <source>
        <tissue evidence="4">Leaf</tissue>
    </source>
</reference>